<dbReference type="EMBL" id="BAAAFH010000003">
    <property type="protein sequence ID" value="GAA0874577.1"/>
    <property type="molecule type" value="Genomic_DNA"/>
</dbReference>
<evidence type="ECO:0000313" key="13">
    <source>
        <dbReference type="Proteomes" id="UP001501126"/>
    </source>
</evidence>
<dbReference type="SUPFAM" id="SSF52540">
    <property type="entry name" value="P-loop containing nucleoside triphosphate hydrolases"/>
    <property type="match status" value="1"/>
</dbReference>
<proteinExistence type="inferred from homology"/>
<keyword evidence="7" id="KW-0829">Tyrosine-protein kinase</keyword>
<feature type="domain" description="AAA" evidence="11">
    <location>
        <begin position="543"/>
        <end position="662"/>
    </location>
</feature>
<evidence type="ECO:0000256" key="4">
    <source>
        <dbReference type="ARBA" id="ARBA00022741"/>
    </source>
</evidence>
<dbReference type="InterPro" id="IPR025669">
    <property type="entry name" value="AAA_dom"/>
</dbReference>
<protein>
    <recommendedName>
        <fullName evidence="2">non-specific protein-tyrosine kinase</fullName>
        <ecNumber evidence="2">2.7.10.2</ecNumber>
    </recommendedName>
</protein>
<evidence type="ECO:0000256" key="10">
    <source>
        <dbReference type="SAM" id="Phobius"/>
    </source>
</evidence>
<keyword evidence="5 12" id="KW-0418">Kinase</keyword>
<feature type="coiled-coil region" evidence="9">
    <location>
        <begin position="353"/>
        <end position="391"/>
    </location>
</feature>
<keyword evidence="13" id="KW-1185">Reference proteome</keyword>
<feature type="coiled-coil region" evidence="9">
    <location>
        <begin position="221"/>
        <end position="255"/>
    </location>
</feature>
<evidence type="ECO:0000256" key="7">
    <source>
        <dbReference type="ARBA" id="ARBA00023137"/>
    </source>
</evidence>
<sequence>MGAFMYLRYTKPIYESKAIVQIGSKDQGKDVIGLENLNTKKGLSEAVELMRSEFLFNRAIGKLNMNVSYFSKGKFLTEERYLQSSFSVSAYELRDSSLCQKPIFIRHSENRYFLQYNSKGKDTQINFTPGKIIDHPDFRITVKINNEPALQNEMKENQVYFVFNTIESLTQRLLPHLTVAPLNPEAQTIQLSYRSNNGALSRDVTQAVYTTFFEYDEELEKQSSQNILRFIDEQLDSLERELHSSKDSIEQFQRESNLSNPEQVEISLTERINTVSNEIFAIELELLTLRNLEERITSTPNRLEIYKLIPELIGTSFESTLYTQVEDLHRLLEHREDLAFSMTKDSPEYQKANLRIEQRIESIKLSIKALKERLNSKIDILNIRLREFDNEVFEIPKKKMELSRLRNIQELNEKYFLLLMDKRSVYSISNAGFASKNIVLKESTQPSSPVSPNRKMVYGAALFIGLFLSMGIIALKYFMHNEVNTIDDLKSRLRNVSFLGAIPQHKQKSEFSKLVVQDNPKSMISESFRGIRTNLNFINPEAKVYAVSSSISGEGKTFVCLNLAGILTMTGKKTVLIDMDLRKPKVHMGFETSNNKGMSTILSGQNTISDCLQKSSMEDLYFIPAGPIPPNPSELILSEKMNETLEELKKQFDVIVIDNPPVGLVSDGIGLLSKADCPIYVFKANYSKRIFVNRVIELIEVQKIKGLSIVLNAVSPKRNHYGYGYGYGNYYEDEPKQKFWKRLFGK</sequence>
<keyword evidence="4" id="KW-0547">Nucleotide-binding</keyword>
<evidence type="ECO:0000256" key="2">
    <source>
        <dbReference type="ARBA" id="ARBA00011903"/>
    </source>
</evidence>
<evidence type="ECO:0000313" key="12">
    <source>
        <dbReference type="EMBL" id="GAA0874577.1"/>
    </source>
</evidence>
<keyword evidence="3" id="KW-0808">Transferase</keyword>
<accession>A0ABN1MNJ4</accession>
<dbReference type="Proteomes" id="UP001501126">
    <property type="component" value="Unassembled WGS sequence"/>
</dbReference>
<dbReference type="PANTHER" id="PTHR32309">
    <property type="entry name" value="TYROSINE-PROTEIN KINASE"/>
    <property type="match status" value="1"/>
</dbReference>
<evidence type="ECO:0000256" key="3">
    <source>
        <dbReference type="ARBA" id="ARBA00022679"/>
    </source>
</evidence>
<feature type="transmembrane region" description="Helical" evidence="10">
    <location>
        <begin position="456"/>
        <end position="475"/>
    </location>
</feature>
<keyword evidence="6" id="KW-0067">ATP-binding</keyword>
<dbReference type="InterPro" id="IPR050445">
    <property type="entry name" value="Bact_polysacc_biosynth/exp"/>
</dbReference>
<comment type="catalytic activity">
    <reaction evidence="8">
        <text>L-tyrosyl-[protein] + ATP = O-phospho-L-tyrosyl-[protein] + ADP + H(+)</text>
        <dbReference type="Rhea" id="RHEA:10596"/>
        <dbReference type="Rhea" id="RHEA-COMP:10136"/>
        <dbReference type="Rhea" id="RHEA-COMP:20101"/>
        <dbReference type="ChEBI" id="CHEBI:15378"/>
        <dbReference type="ChEBI" id="CHEBI:30616"/>
        <dbReference type="ChEBI" id="CHEBI:46858"/>
        <dbReference type="ChEBI" id="CHEBI:61978"/>
        <dbReference type="ChEBI" id="CHEBI:456216"/>
        <dbReference type="EC" id="2.7.10.2"/>
    </reaction>
</comment>
<dbReference type="InterPro" id="IPR005702">
    <property type="entry name" value="Wzc-like_C"/>
</dbReference>
<evidence type="ECO:0000256" key="6">
    <source>
        <dbReference type="ARBA" id="ARBA00022840"/>
    </source>
</evidence>
<gene>
    <name evidence="12" type="ORF">GCM10009118_09850</name>
</gene>
<comment type="caution">
    <text evidence="12">The sequence shown here is derived from an EMBL/GenBank/DDBJ whole genome shotgun (WGS) entry which is preliminary data.</text>
</comment>
<dbReference type="NCBIfam" id="TIGR01007">
    <property type="entry name" value="eps_fam"/>
    <property type="match status" value="1"/>
</dbReference>
<evidence type="ECO:0000259" key="11">
    <source>
        <dbReference type="Pfam" id="PF13614"/>
    </source>
</evidence>
<keyword evidence="10" id="KW-0812">Transmembrane</keyword>
<evidence type="ECO:0000256" key="5">
    <source>
        <dbReference type="ARBA" id="ARBA00022777"/>
    </source>
</evidence>
<dbReference type="Pfam" id="PF13614">
    <property type="entry name" value="AAA_31"/>
    <property type="match status" value="1"/>
</dbReference>
<organism evidence="12 13">
    <name type="scientific">Wandonia haliotis</name>
    <dbReference type="NCBI Taxonomy" id="574963"/>
    <lineage>
        <taxon>Bacteria</taxon>
        <taxon>Pseudomonadati</taxon>
        <taxon>Bacteroidota</taxon>
        <taxon>Flavobacteriia</taxon>
        <taxon>Flavobacteriales</taxon>
        <taxon>Crocinitomicaceae</taxon>
        <taxon>Wandonia</taxon>
    </lineage>
</organism>
<dbReference type="CDD" id="cd05387">
    <property type="entry name" value="BY-kinase"/>
    <property type="match status" value="1"/>
</dbReference>
<evidence type="ECO:0000256" key="1">
    <source>
        <dbReference type="ARBA" id="ARBA00007316"/>
    </source>
</evidence>
<dbReference type="GO" id="GO:0016301">
    <property type="term" value="F:kinase activity"/>
    <property type="evidence" value="ECO:0007669"/>
    <property type="project" value="UniProtKB-KW"/>
</dbReference>
<evidence type="ECO:0000256" key="9">
    <source>
        <dbReference type="SAM" id="Coils"/>
    </source>
</evidence>
<dbReference type="PANTHER" id="PTHR32309:SF13">
    <property type="entry name" value="FERRIC ENTEROBACTIN TRANSPORT PROTEIN FEPE"/>
    <property type="match status" value="1"/>
</dbReference>
<keyword evidence="10" id="KW-0472">Membrane</keyword>
<keyword evidence="10" id="KW-1133">Transmembrane helix</keyword>
<reference evidence="12 13" key="1">
    <citation type="journal article" date="2019" name="Int. J. Syst. Evol. Microbiol.">
        <title>The Global Catalogue of Microorganisms (GCM) 10K type strain sequencing project: providing services to taxonomists for standard genome sequencing and annotation.</title>
        <authorList>
            <consortium name="The Broad Institute Genomics Platform"/>
            <consortium name="The Broad Institute Genome Sequencing Center for Infectious Disease"/>
            <person name="Wu L."/>
            <person name="Ma J."/>
        </authorList>
    </citation>
    <scope>NUCLEOTIDE SEQUENCE [LARGE SCALE GENOMIC DNA]</scope>
    <source>
        <strain evidence="12 13">JCM 16083</strain>
    </source>
</reference>
<keyword evidence="9" id="KW-0175">Coiled coil</keyword>
<evidence type="ECO:0000256" key="8">
    <source>
        <dbReference type="ARBA" id="ARBA00051245"/>
    </source>
</evidence>
<dbReference type="Gene3D" id="3.40.50.300">
    <property type="entry name" value="P-loop containing nucleotide triphosphate hydrolases"/>
    <property type="match status" value="1"/>
</dbReference>
<dbReference type="InterPro" id="IPR027417">
    <property type="entry name" value="P-loop_NTPase"/>
</dbReference>
<name>A0ABN1MNJ4_9FLAO</name>
<dbReference type="EC" id="2.7.10.2" evidence="2"/>
<comment type="similarity">
    <text evidence="1">Belongs to the CpsD/CapB family.</text>
</comment>